<feature type="transmembrane region" description="Helical" evidence="8">
    <location>
        <begin position="382"/>
        <end position="403"/>
    </location>
</feature>
<evidence type="ECO:0000313" key="11">
    <source>
        <dbReference type="Proteomes" id="UP001165427"/>
    </source>
</evidence>
<dbReference type="InterPro" id="IPR042094">
    <property type="entry name" value="T2SS_GspF_sf"/>
</dbReference>
<feature type="domain" description="Type II secretion system protein GspF" evidence="9">
    <location>
        <begin position="77"/>
        <end position="199"/>
    </location>
</feature>
<evidence type="ECO:0000256" key="3">
    <source>
        <dbReference type="ARBA" id="ARBA00022475"/>
    </source>
</evidence>
<dbReference type="PANTHER" id="PTHR30012">
    <property type="entry name" value="GENERAL SECRETION PATHWAY PROTEIN"/>
    <property type="match status" value="1"/>
</dbReference>
<comment type="caution">
    <text evidence="10">The sequence shown here is derived from an EMBL/GenBank/DDBJ whole genome shotgun (WGS) entry which is preliminary data.</text>
</comment>
<keyword evidence="4" id="KW-0997">Cell inner membrane</keyword>
<dbReference type="AlphaFoldDB" id="A0AA41R3Z3"/>
<keyword evidence="3" id="KW-1003">Cell membrane</keyword>
<evidence type="ECO:0000259" key="9">
    <source>
        <dbReference type="Pfam" id="PF00482"/>
    </source>
</evidence>
<dbReference type="NCBIfam" id="TIGR02120">
    <property type="entry name" value="GspF"/>
    <property type="match status" value="1"/>
</dbReference>
<organism evidence="10 11">
    <name type="scientific">Desulfatitalea alkaliphila</name>
    <dbReference type="NCBI Taxonomy" id="2929485"/>
    <lineage>
        <taxon>Bacteria</taxon>
        <taxon>Pseudomonadati</taxon>
        <taxon>Thermodesulfobacteriota</taxon>
        <taxon>Desulfobacteria</taxon>
        <taxon>Desulfobacterales</taxon>
        <taxon>Desulfosarcinaceae</taxon>
        <taxon>Desulfatitalea</taxon>
    </lineage>
</organism>
<comment type="similarity">
    <text evidence="2">Belongs to the GSP F family.</text>
</comment>
<name>A0AA41R3Z3_9BACT</name>
<protein>
    <submittedName>
        <fullName evidence="10">Type II secretion system inner membrane protein GspF</fullName>
    </submittedName>
</protein>
<dbReference type="GO" id="GO:0015628">
    <property type="term" value="P:protein secretion by the type II secretion system"/>
    <property type="evidence" value="ECO:0007669"/>
    <property type="project" value="InterPro"/>
</dbReference>
<dbReference type="InterPro" id="IPR003004">
    <property type="entry name" value="GspF/PilC"/>
</dbReference>
<evidence type="ECO:0000256" key="6">
    <source>
        <dbReference type="ARBA" id="ARBA00022989"/>
    </source>
</evidence>
<dbReference type="FunFam" id="1.20.81.30:FF:000001">
    <property type="entry name" value="Type II secretion system protein F"/>
    <property type="match status" value="2"/>
</dbReference>
<evidence type="ECO:0000256" key="8">
    <source>
        <dbReference type="SAM" id="Phobius"/>
    </source>
</evidence>
<evidence type="ECO:0000256" key="1">
    <source>
        <dbReference type="ARBA" id="ARBA00004429"/>
    </source>
</evidence>
<gene>
    <name evidence="10" type="primary">gspF</name>
    <name evidence="10" type="ORF">MRX98_08325</name>
</gene>
<evidence type="ECO:0000256" key="5">
    <source>
        <dbReference type="ARBA" id="ARBA00022692"/>
    </source>
</evidence>
<keyword evidence="7 8" id="KW-0472">Membrane</keyword>
<comment type="subcellular location">
    <subcellularLocation>
        <location evidence="1">Cell inner membrane</location>
        <topology evidence="1">Multi-pass membrane protein</topology>
    </subcellularLocation>
</comment>
<dbReference type="GO" id="GO:0015627">
    <property type="term" value="C:type II protein secretion system complex"/>
    <property type="evidence" value="ECO:0007669"/>
    <property type="project" value="InterPro"/>
</dbReference>
<dbReference type="RefSeq" id="WP_246905333.1">
    <property type="nucleotide sequence ID" value="NZ_JALJRB010000007.1"/>
</dbReference>
<evidence type="ECO:0000313" key="10">
    <source>
        <dbReference type="EMBL" id="MCJ8500575.1"/>
    </source>
</evidence>
<evidence type="ECO:0000256" key="7">
    <source>
        <dbReference type="ARBA" id="ARBA00023136"/>
    </source>
</evidence>
<proteinExistence type="inferred from homology"/>
<dbReference type="InterPro" id="IPR011850">
    <property type="entry name" value="T2SS_GspF"/>
</dbReference>
<feature type="transmembrane region" description="Helical" evidence="8">
    <location>
        <begin position="172"/>
        <end position="197"/>
    </location>
</feature>
<feature type="transmembrane region" description="Helical" evidence="8">
    <location>
        <begin position="229"/>
        <end position="247"/>
    </location>
</feature>
<reference evidence="10" key="1">
    <citation type="submission" date="2022-04" db="EMBL/GenBank/DDBJ databases">
        <title>Desulfatitalea alkaliphila sp. nov., a novel anaerobic sulfate-reducing bacterium isolated from terrestrial mud volcano, Taman Peninsula, Russia.</title>
        <authorList>
            <person name="Khomyakova M.A."/>
            <person name="Merkel A.Y."/>
            <person name="Slobodkin A.I."/>
        </authorList>
    </citation>
    <scope>NUCLEOTIDE SEQUENCE</scope>
    <source>
        <strain evidence="10">M08but</strain>
    </source>
</reference>
<keyword evidence="11" id="KW-1185">Reference proteome</keyword>
<evidence type="ECO:0000256" key="2">
    <source>
        <dbReference type="ARBA" id="ARBA00005745"/>
    </source>
</evidence>
<feature type="domain" description="Type II secretion system protein GspF" evidence="9">
    <location>
        <begin position="279"/>
        <end position="401"/>
    </location>
</feature>
<dbReference type="InterPro" id="IPR018076">
    <property type="entry name" value="T2SS_GspF_dom"/>
</dbReference>
<dbReference type="Gene3D" id="1.20.81.30">
    <property type="entry name" value="Type II secretion system (T2SS), domain F"/>
    <property type="match status" value="2"/>
</dbReference>
<dbReference type="EMBL" id="JALJRB010000007">
    <property type="protein sequence ID" value="MCJ8500575.1"/>
    <property type="molecule type" value="Genomic_DNA"/>
</dbReference>
<dbReference type="GO" id="GO:0005886">
    <property type="term" value="C:plasma membrane"/>
    <property type="evidence" value="ECO:0007669"/>
    <property type="project" value="UniProtKB-SubCell"/>
</dbReference>
<sequence>MPVYDYTALDGKGKTVTGIIDADGAAAARQKIRAEGKFPVSLREVKSALLHEGAEKQRLDLSRFFSRIRPAETAIMTRQLSTLIGAGFPLVAAFDSLMAQITTPALKKTIAGIKASVTEGSSFADALKKYPRVFTPIYINMVASGESSGTLEIVLARLAEIMEKYEALKNRLVTAMIYPLLILMTSVLVVTFMLMYVTPKIMSMFDNMKQALPLPTRILLSISDFMQSYWWVLVLLCIGFLLVLRAMRNTPKGRERLDTIILRLPLIGELVRKLAAARFARTLGSLLDNGVSMLPALGIVENIVGNVRIAQAVANASTEVGKGQGLGKTLGAGETFPPMAIQMIQVGEQSGNLEEMLAKVADVFEKEVENSAMRMSALIEPVMLLVMAVVVLFIVLAICLPIFEMNQMIR</sequence>
<dbReference type="Pfam" id="PF00482">
    <property type="entry name" value="T2SSF"/>
    <property type="match status" value="2"/>
</dbReference>
<keyword evidence="6 8" id="KW-1133">Transmembrane helix</keyword>
<dbReference type="PRINTS" id="PR00812">
    <property type="entry name" value="BCTERIALGSPF"/>
</dbReference>
<evidence type="ECO:0000256" key="4">
    <source>
        <dbReference type="ARBA" id="ARBA00022519"/>
    </source>
</evidence>
<dbReference type="PANTHER" id="PTHR30012:SF0">
    <property type="entry name" value="TYPE II SECRETION SYSTEM PROTEIN F-RELATED"/>
    <property type="match status" value="1"/>
</dbReference>
<accession>A0AA41R3Z3</accession>
<keyword evidence="5 8" id="KW-0812">Transmembrane</keyword>
<dbReference type="Proteomes" id="UP001165427">
    <property type="component" value="Unassembled WGS sequence"/>
</dbReference>